<comment type="pathway">
    <text evidence="2">Amino-acid biosynthesis; L-valine biosynthesis; L-valine from pyruvate: step 1/4.</text>
</comment>
<feature type="domain" description="Thiamine pyrophosphate enzyme central" evidence="11">
    <location>
        <begin position="214"/>
        <end position="351"/>
    </location>
</feature>
<evidence type="ECO:0000256" key="8">
    <source>
        <dbReference type="ARBA" id="ARBA00023304"/>
    </source>
</evidence>
<comment type="caution">
    <text evidence="14">The sequence shown here is derived from an EMBL/GenBank/DDBJ whole genome shotgun (WGS) entry which is preliminary data.</text>
</comment>
<evidence type="ECO:0000259" key="13">
    <source>
        <dbReference type="Pfam" id="PF02776"/>
    </source>
</evidence>
<dbReference type="GO" id="GO:0009097">
    <property type="term" value="P:isoleucine biosynthetic process"/>
    <property type="evidence" value="ECO:0007669"/>
    <property type="project" value="UniProtKB-UniPathway"/>
</dbReference>
<dbReference type="Pfam" id="PF02776">
    <property type="entry name" value="TPP_enzyme_N"/>
    <property type="match status" value="1"/>
</dbReference>
<evidence type="ECO:0000256" key="1">
    <source>
        <dbReference type="ARBA" id="ARBA00004974"/>
    </source>
</evidence>
<proteinExistence type="inferred from homology"/>
<name>A0A1X0IM68_MYCRH</name>
<dbReference type="SUPFAM" id="SSF52467">
    <property type="entry name" value="DHS-like NAD/FAD-binding domain"/>
    <property type="match status" value="1"/>
</dbReference>
<evidence type="ECO:0000313" key="14">
    <source>
        <dbReference type="EMBL" id="ORB49240.1"/>
    </source>
</evidence>
<organism evidence="14 15">
    <name type="scientific">Mycolicibacterium rhodesiae</name>
    <name type="common">Mycobacterium rhodesiae</name>
    <dbReference type="NCBI Taxonomy" id="36814"/>
    <lineage>
        <taxon>Bacteria</taxon>
        <taxon>Bacillati</taxon>
        <taxon>Actinomycetota</taxon>
        <taxon>Actinomycetes</taxon>
        <taxon>Mycobacteriales</taxon>
        <taxon>Mycobacteriaceae</taxon>
        <taxon>Mycolicibacterium</taxon>
    </lineage>
</organism>
<dbReference type="InterPro" id="IPR029061">
    <property type="entry name" value="THDP-binding"/>
</dbReference>
<dbReference type="CDD" id="cd07035">
    <property type="entry name" value="TPP_PYR_POX_like"/>
    <property type="match status" value="1"/>
</dbReference>
<keyword evidence="15" id="KW-1185">Reference proteome</keyword>
<evidence type="ECO:0000313" key="15">
    <source>
        <dbReference type="Proteomes" id="UP000192534"/>
    </source>
</evidence>
<dbReference type="InterPro" id="IPR029035">
    <property type="entry name" value="DHS-like_NAD/FAD-binding_dom"/>
</dbReference>
<dbReference type="UniPathway" id="UPA00049">
    <property type="reaction ID" value="UER00059"/>
</dbReference>
<evidence type="ECO:0000256" key="6">
    <source>
        <dbReference type="ARBA" id="ARBA00022827"/>
    </source>
</evidence>
<dbReference type="Pfam" id="PF00205">
    <property type="entry name" value="TPP_enzyme_M"/>
    <property type="match status" value="1"/>
</dbReference>
<comment type="pathway">
    <text evidence="1">Amino-acid biosynthesis; L-isoleucine biosynthesis; L-isoleucine from 2-oxobutanoate: step 1/4.</text>
</comment>
<dbReference type="InterPro" id="IPR045229">
    <property type="entry name" value="TPP_enz"/>
</dbReference>
<dbReference type="EC" id="2.2.1.6" evidence="4"/>
<dbReference type="GO" id="GO:0003984">
    <property type="term" value="F:acetolactate synthase activity"/>
    <property type="evidence" value="ECO:0007669"/>
    <property type="project" value="UniProtKB-EC"/>
</dbReference>
<dbReference type="GO" id="GO:0050660">
    <property type="term" value="F:flavin adenine dinucleotide binding"/>
    <property type="evidence" value="ECO:0007669"/>
    <property type="project" value="TreeGrafter"/>
</dbReference>
<gene>
    <name evidence="14" type="ORF">BST42_23610</name>
</gene>
<comment type="catalytic activity">
    <reaction evidence="9">
        <text>2 pyruvate + H(+) = (2S)-2-acetolactate + CO2</text>
        <dbReference type="Rhea" id="RHEA:25249"/>
        <dbReference type="ChEBI" id="CHEBI:15361"/>
        <dbReference type="ChEBI" id="CHEBI:15378"/>
        <dbReference type="ChEBI" id="CHEBI:16526"/>
        <dbReference type="ChEBI" id="CHEBI:58476"/>
        <dbReference type="EC" id="2.2.1.6"/>
    </reaction>
</comment>
<keyword evidence="7 10" id="KW-0786">Thiamine pyrophosphate</keyword>
<dbReference type="InterPro" id="IPR012001">
    <property type="entry name" value="Thiamin_PyroP_enz_TPP-bd_dom"/>
</dbReference>
<keyword evidence="8" id="KW-0028">Amino-acid biosynthesis</keyword>
<evidence type="ECO:0000256" key="10">
    <source>
        <dbReference type="RuleBase" id="RU362132"/>
    </source>
</evidence>
<evidence type="ECO:0000259" key="12">
    <source>
        <dbReference type="Pfam" id="PF02775"/>
    </source>
</evidence>
<dbReference type="Gene3D" id="3.40.50.1220">
    <property type="entry name" value="TPP-binding domain"/>
    <property type="match status" value="1"/>
</dbReference>
<dbReference type="OrthoDB" id="4494979at2"/>
<dbReference type="InterPro" id="IPR012000">
    <property type="entry name" value="Thiamin_PyroP_enz_cen_dom"/>
</dbReference>
<protein>
    <recommendedName>
        <fullName evidence="4">acetolactate synthase</fullName>
        <ecNumber evidence="4">2.2.1.6</ecNumber>
    </recommendedName>
</protein>
<evidence type="ECO:0000256" key="9">
    <source>
        <dbReference type="ARBA" id="ARBA00048670"/>
    </source>
</evidence>
<dbReference type="FunFam" id="3.40.50.970:FF:000007">
    <property type="entry name" value="Acetolactate synthase"/>
    <property type="match status" value="1"/>
</dbReference>
<evidence type="ECO:0000256" key="3">
    <source>
        <dbReference type="ARBA" id="ARBA00007812"/>
    </source>
</evidence>
<dbReference type="GO" id="GO:0030976">
    <property type="term" value="F:thiamine pyrophosphate binding"/>
    <property type="evidence" value="ECO:0007669"/>
    <property type="project" value="InterPro"/>
</dbReference>
<evidence type="ECO:0000256" key="5">
    <source>
        <dbReference type="ARBA" id="ARBA00022630"/>
    </source>
</evidence>
<dbReference type="PANTHER" id="PTHR18968">
    <property type="entry name" value="THIAMINE PYROPHOSPHATE ENZYMES"/>
    <property type="match status" value="1"/>
</dbReference>
<dbReference type="RefSeq" id="WP_083121750.1">
    <property type="nucleotide sequence ID" value="NZ_JACKUO010000035.1"/>
</dbReference>
<dbReference type="Proteomes" id="UP000192534">
    <property type="component" value="Unassembled WGS sequence"/>
</dbReference>
<evidence type="ECO:0000259" key="11">
    <source>
        <dbReference type="Pfam" id="PF00205"/>
    </source>
</evidence>
<dbReference type="AlphaFoldDB" id="A0A1X0IM68"/>
<dbReference type="Gene3D" id="3.40.50.970">
    <property type="match status" value="2"/>
</dbReference>
<accession>A0A1X0IM68</accession>
<dbReference type="SUPFAM" id="SSF52518">
    <property type="entry name" value="Thiamin diphosphate-binding fold (THDP-binding)"/>
    <property type="match status" value="2"/>
</dbReference>
<keyword evidence="5" id="KW-0285">Flavoprotein</keyword>
<dbReference type="Pfam" id="PF02775">
    <property type="entry name" value="TPP_enzyme_C"/>
    <property type="match status" value="1"/>
</dbReference>
<feature type="domain" description="Thiamine pyrophosphate enzyme N-terminal TPP-binding" evidence="13">
    <location>
        <begin position="19"/>
        <end position="142"/>
    </location>
</feature>
<keyword evidence="8" id="KW-0100">Branched-chain amino acid biosynthesis</keyword>
<sequence>METVNTAPEKVRPNVRQTMQLADYLFARVRDEGVDAVFLVPGGGAMYLVDALGRNSDIRYVPTHHEQAAAIAAEAYSRVNGHLGCALVTTGPGATNAITGVAGAWIESVPLLVISGQVKRADLTGESGVRQKGPQEVDIVSMVKPITKYAVTVLDPSDIRYHFEKAVHLATSGRRGPVWLDIPLDVQAAQIDASALKGHSPEATGAKNLSTDAAAIIDLVNAAERPIMLAGHGIRLAEASEDFRDLYEALGIPVVTTWNATDLIPSDHRLAVGKPGTVALRAPNFAIQNSDLVIAIGARLDNVVTAYNPAMFGRYAAKVIVDVDPAELAKFSPDMDIARAVCADAKDFIRAMLAQSSRIVAKSRTSWLDRCNDWKARYPINDGAPFPNYGPISHYHLTKVLADEIPEDTLIVTGSSGLAVEIFHTGFANKTGQRIFLTSGLGAMGYGLPAMIGAALAADAKSIVGVEGDGSLMMNIQELQTIRMLDLPLKLFLFNNCGYASIRNTQRNYFEGRYVGTGPEGQLGLPDFVTLATANGIESMRIDDAACLISGVREALSRRGPLIVDVQVQCNEALWPKSAALPQPDGTIRSMPLEDMSPLLPRPEFRANMIVPLDPASENLPERLVEQSKNAAKP</sequence>
<dbReference type="EMBL" id="MVIH01000015">
    <property type="protein sequence ID" value="ORB49240.1"/>
    <property type="molecule type" value="Genomic_DNA"/>
</dbReference>
<keyword evidence="6" id="KW-0274">FAD</keyword>
<comment type="similarity">
    <text evidence="3 10">Belongs to the TPP enzyme family.</text>
</comment>
<dbReference type="PANTHER" id="PTHR18968:SF142">
    <property type="entry name" value="ACETOLACTATE SYNTHASE"/>
    <property type="match status" value="1"/>
</dbReference>
<dbReference type="GO" id="GO:0005948">
    <property type="term" value="C:acetolactate synthase complex"/>
    <property type="evidence" value="ECO:0007669"/>
    <property type="project" value="TreeGrafter"/>
</dbReference>
<feature type="domain" description="Thiamine pyrophosphate enzyme TPP-binding" evidence="12">
    <location>
        <begin position="427"/>
        <end position="566"/>
    </location>
</feature>
<dbReference type="InterPro" id="IPR011766">
    <property type="entry name" value="TPP_enzyme_TPP-bd"/>
</dbReference>
<evidence type="ECO:0000256" key="4">
    <source>
        <dbReference type="ARBA" id="ARBA00013145"/>
    </source>
</evidence>
<reference evidence="14 15" key="1">
    <citation type="submission" date="2016-12" db="EMBL/GenBank/DDBJ databases">
        <title>The new phylogeny of genus Mycobacterium.</title>
        <authorList>
            <person name="Tortoli E."/>
            <person name="Trovato A."/>
            <person name="Cirillo D.M."/>
        </authorList>
    </citation>
    <scope>NUCLEOTIDE SEQUENCE [LARGE SCALE GENOMIC DNA]</scope>
    <source>
        <strain evidence="14 15">DSM 44223</strain>
    </source>
</reference>
<dbReference type="GO" id="GO:0009099">
    <property type="term" value="P:L-valine biosynthetic process"/>
    <property type="evidence" value="ECO:0007669"/>
    <property type="project" value="UniProtKB-UniPathway"/>
</dbReference>
<evidence type="ECO:0000256" key="7">
    <source>
        <dbReference type="ARBA" id="ARBA00023052"/>
    </source>
</evidence>
<dbReference type="GO" id="GO:0000287">
    <property type="term" value="F:magnesium ion binding"/>
    <property type="evidence" value="ECO:0007669"/>
    <property type="project" value="InterPro"/>
</dbReference>
<evidence type="ECO:0000256" key="2">
    <source>
        <dbReference type="ARBA" id="ARBA00005025"/>
    </source>
</evidence>
<dbReference type="UniPathway" id="UPA00047">
    <property type="reaction ID" value="UER00055"/>
</dbReference>